<dbReference type="Gene3D" id="1.20.1250.20">
    <property type="entry name" value="MFS general substrate transporter like domains"/>
    <property type="match status" value="1"/>
</dbReference>
<keyword evidence="6 8" id="KW-0472">Membrane</keyword>
<dbReference type="InterPro" id="IPR036259">
    <property type="entry name" value="MFS_trans_sf"/>
</dbReference>
<dbReference type="SUPFAM" id="SSF103473">
    <property type="entry name" value="MFS general substrate transporter"/>
    <property type="match status" value="1"/>
</dbReference>
<keyword evidence="5 8" id="KW-1133">Transmembrane helix</keyword>
<feature type="transmembrane region" description="Helical" evidence="8">
    <location>
        <begin position="241"/>
        <end position="268"/>
    </location>
</feature>
<dbReference type="Proteomes" id="UP000624709">
    <property type="component" value="Unassembled WGS sequence"/>
</dbReference>
<feature type="transmembrane region" description="Helical" evidence="8">
    <location>
        <begin position="400"/>
        <end position="420"/>
    </location>
</feature>
<sequence length="440" mass="44506">MALSTLINTVGMGLFLSAGTIFLIRSAGLSPATAGLGLTVGSLIGFGAGVVAGDLADRRGARNVVVASMLVEAVASVGLLLVHDLWTLIVVAAVAAVGRAGSGSARGAMIGVLAEPGKGAALRTYLRAVTNVGLAVGMLGSAVVLAVDSRPAYVLLVLTDAVTFLLAAAVLARLPHLAATRTAAPEPAAGTRTAGAEPAADGVDSGGPADGAASGGPADGAVSGGPAPDQRRWVALRDRRYLAFTAASSIASLQGWVLVQALPVWIVLRTAAPRSMAAVVLFVAAVTVAVTQIPATRSIDGPRSAARLLARSGPLFLVAWVLMALASGPSVWVTVVLLLVAVLVHSLAEVWQEAGTFELSFAFARPEAQGQYQGVIGLGHGFVEAVAPAIVITLCINTGKIGWVALAVIVMVAGFLCALIERRWSGDRRAITDHGVPAGR</sequence>
<feature type="transmembrane region" description="Helical" evidence="8">
    <location>
        <begin position="34"/>
        <end position="52"/>
    </location>
</feature>
<feature type="transmembrane region" description="Helical" evidence="8">
    <location>
        <begin position="88"/>
        <end position="113"/>
    </location>
</feature>
<keyword evidence="3" id="KW-1003">Cell membrane</keyword>
<keyword evidence="10" id="KW-1185">Reference proteome</keyword>
<accession>A0ABQ4BT45</accession>
<organism evidence="9 10">
    <name type="scientific">Actinoplanes palleronii</name>
    <dbReference type="NCBI Taxonomy" id="113570"/>
    <lineage>
        <taxon>Bacteria</taxon>
        <taxon>Bacillati</taxon>
        <taxon>Actinomycetota</taxon>
        <taxon>Actinomycetes</taxon>
        <taxon>Micromonosporales</taxon>
        <taxon>Micromonosporaceae</taxon>
        <taxon>Actinoplanes</taxon>
    </lineage>
</organism>
<dbReference type="InterPro" id="IPR011701">
    <property type="entry name" value="MFS"/>
</dbReference>
<proteinExistence type="predicted"/>
<reference evidence="9 10" key="1">
    <citation type="submission" date="2021-01" db="EMBL/GenBank/DDBJ databases">
        <title>Whole genome shotgun sequence of Actinoplanes palleronii NBRC 14916.</title>
        <authorList>
            <person name="Komaki H."/>
            <person name="Tamura T."/>
        </authorList>
    </citation>
    <scope>NUCLEOTIDE SEQUENCE [LARGE SCALE GENOMIC DNA]</scope>
    <source>
        <strain evidence="9 10">NBRC 14916</strain>
    </source>
</reference>
<feature type="transmembrane region" description="Helical" evidence="8">
    <location>
        <begin position="153"/>
        <end position="172"/>
    </location>
</feature>
<comment type="caution">
    <text evidence="9">The sequence shown here is derived from an EMBL/GenBank/DDBJ whole genome shotgun (WGS) entry which is preliminary data.</text>
</comment>
<dbReference type="Pfam" id="PF07690">
    <property type="entry name" value="MFS_1"/>
    <property type="match status" value="1"/>
</dbReference>
<dbReference type="EMBL" id="BOMS01000191">
    <property type="protein sequence ID" value="GIE73837.1"/>
    <property type="molecule type" value="Genomic_DNA"/>
</dbReference>
<evidence type="ECO:0000256" key="8">
    <source>
        <dbReference type="SAM" id="Phobius"/>
    </source>
</evidence>
<feature type="transmembrane region" description="Helical" evidence="8">
    <location>
        <begin position="64"/>
        <end position="82"/>
    </location>
</feature>
<feature type="transmembrane region" description="Helical" evidence="8">
    <location>
        <begin position="7"/>
        <end position="28"/>
    </location>
</feature>
<dbReference type="InterPro" id="IPR050171">
    <property type="entry name" value="MFS_Transporters"/>
</dbReference>
<dbReference type="PANTHER" id="PTHR23517">
    <property type="entry name" value="RESISTANCE PROTEIN MDTM, PUTATIVE-RELATED-RELATED"/>
    <property type="match status" value="1"/>
</dbReference>
<feature type="transmembrane region" description="Helical" evidence="8">
    <location>
        <begin position="332"/>
        <end position="351"/>
    </location>
</feature>
<evidence type="ECO:0000256" key="6">
    <source>
        <dbReference type="ARBA" id="ARBA00023136"/>
    </source>
</evidence>
<evidence type="ECO:0000256" key="1">
    <source>
        <dbReference type="ARBA" id="ARBA00004651"/>
    </source>
</evidence>
<name>A0ABQ4BT45_9ACTN</name>
<evidence type="ECO:0000256" key="5">
    <source>
        <dbReference type="ARBA" id="ARBA00022989"/>
    </source>
</evidence>
<evidence type="ECO:0000313" key="9">
    <source>
        <dbReference type="EMBL" id="GIE73837.1"/>
    </source>
</evidence>
<evidence type="ECO:0000256" key="4">
    <source>
        <dbReference type="ARBA" id="ARBA00022692"/>
    </source>
</evidence>
<keyword evidence="2" id="KW-0813">Transport</keyword>
<feature type="region of interest" description="Disordered" evidence="7">
    <location>
        <begin position="182"/>
        <end position="227"/>
    </location>
</feature>
<evidence type="ECO:0000256" key="2">
    <source>
        <dbReference type="ARBA" id="ARBA00022448"/>
    </source>
</evidence>
<feature type="transmembrane region" description="Helical" evidence="8">
    <location>
        <begin position="372"/>
        <end position="394"/>
    </location>
</feature>
<gene>
    <name evidence="9" type="ORF">Apa02nite_099450</name>
</gene>
<evidence type="ECO:0000256" key="7">
    <source>
        <dbReference type="SAM" id="MobiDB-lite"/>
    </source>
</evidence>
<keyword evidence="4 8" id="KW-0812">Transmembrane</keyword>
<feature type="compositionally biased region" description="Low complexity" evidence="7">
    <location>
        <begin position="182"/>
        <end position="203"/>
    </location>
</feature>
<evidence type="ECO:0000313" key="10">
    <source>
        <dbReference type="Proteomes" id="UP000624709"/>
    </source>
</evidence>
<evidence type="ECO:0000256" key="3">
    <source>
        <dbReference type="ARBA" id="ARBA00022475"/>
    </source>
</evidence>
<comment type="subcellular location">
    <subcellularLocation>
        <location evidence="1">Cell membrane</location>
        <topology evidence="1">Multi-pass membrane protein</topology>
    </subcellularLocation>
</comment>
<feature type="transmembrane region" description="Helical" evidence="8">
    <location>
        <begin position="125"/>
        <end position="147"/>
    </location>
</feature>
<feature type="compositionally biased region" description="Gly residues" evidence="7">
    <location>
        <begin position="204"/>
        <end position="218"/>
    </location>
</feature>
<protein>
    <submittedName>
        <fullName evidence="9">MFS transporter</fullName>
    </submittedName>
</protein>
<dbReference type="PANTHER" id="PTHR23517:SF2">
    <property type="entry name" value="MULTIDRUG RESISTANCE PROTEIN MDTH"/>
    <property type="match status" value="1"/>
</dbReference>
<feature type="transmembrane region" description="Helical" evidence="8">
    <location>
        <begin position="308"/>
        <end position="326"/>
    </location>
</feature>
<feature type="transmembrane region" description="Helical" evidence="8">
    <location>
        <begin position="274"/>
        <end position="296"/>
    </location>
</feature>